<dbReference type="Pfam" id="PF00168">
    <property type="entry name" value="C2"/>
    <property type="match status" value="3"/>
</dbReference>
<evidence type="ECO:0000256" key="8">
    <source>
        <dbReference type="ARBA" id="ARBA00022989"/>
    </source>
</evidence>
<dbReference type="FunFam" id="2.60.40.150:FF:000076">
    <property type="entry name" value="multiple C2 and transmembrane domain-containing protein 2 isoform X1"/>
    <property type="match status" value="1"/>
</dbReference>
<dbReference type="OMA" id="YEADEMK"/>
<feature type="transmembrane region" description="Helical" evidence="11">
    <location>
        <begin position="640"/>
        <end position="668"/>
    </location>
</feature>
<dbReference type="Gene3D" id="2.60.40.150">
    <property type="entry name" value="C2 domain"/>
    <property type="match status" value="3"/>
</dbReference>
<gene>
    <name evidence="13" type="ORF">chiPu_0016092</name>
</gene>
<proteinExistence type="inferred from homology"/>
<dbReference type="AlphaFoldDB" id="A0A401T4L7"/>
<evidence type="ECO:0000256" key="2">
    <source>
        <dbReference type="ARBA" id="ARBA00004141"/>
    </source>
</evidence>
<dbReference type="Pfam" id="PF08372">
    <property type="entry name" value="PRT_C"/>
    <property type="match status" value="1"/>
</dbReference>
<keyword evidence="14" id="KW-1185">Reference proteome</keyword>
<comment type="caution">
    <text evidence="13">The sequence shown here is derived from an EMBL/GenBank/DDBJ whole genome shotgun (WGS) entry which is preliminary data.</text>
</comment>
<evidence type="ECO:0000256" key="11">
    <source>
        <dbReference type="SAM" id="Phobius"/>
    </source>
</evidence>
<comment type="cofactor">
    <cofactor evidence="1">
        <name>Ca(2+)</name>
        <dbReference type="ChEBI" id="CHEBI:29108"/>
    </cofactor>
</comment>
<dbReference type="SMART" id="SM00239">
    <property type="entry name" value="C2"/>
    <property type="match status" value="3"/>
</dbReference>
<reference evidence="13 14" key="1">
    <citation type="journal article" date="2018" name="Nat. Ecol. Evol.">
        <title>Shark genomes provide insights into elasmobranch evolution and the origin of vertebrates.</title>
        <authorList>
            <person name="Hara Y"/>
            <person name="Yamaguchi K"/>
            <person name="Onimaru K"/>
            <person name="Kadota M"/>
            <person name="Koyanagi M"/>
            <person name="Keeley SD"/>
            <person name="Tatsumi K"/>
            <person name="Tanaka K"/>
            <person name="Motone F"/>
            <person name="Kageyama Y"/>
            <person name="Nozu R"/>
            <person name="Adachi N"/>
            <person name="Nishimura O"/>
            <person name="Nakagawa R"/>
            <person name="Tanegashima C"/>
            <person name="Kiyatake I"/>
            <person name="Matsumoto R"/>
            <person name="Murakumo K"/>
            <person name="Nishida K"/>
            <person name="Terakita A"/>
            <person name="Kuratani S"/>
            <person name="Sato K"/>
            <person name="Hyodo S Kuraku.S."/>
        </authorList>
    </citation>
    <scope>NUCLEOTIDE SEQUENCE [LARGE SCALE GENOMIC DNA]</scope>
</reference>
<keyword evidence="5" id="KW-0479">Metal-binding</keyword>
<evidence type="ECO:0000256" key="10">
    <source>
        <dbReference type="SAM" id="MobiDB-lite"/>
    </source>
</evidence>
<keyword evidence="4 11" id="KW-0812">Transmembrane</keyword>
<evidence type="ECO:0000256" key="6">
    <source>
        <dbReference type="ARBA" id="ARBA00022737"/>
    </source>
</evidence>
<feature type="transmembrane region" description="Helical" evidence="11">
    <location>
        <begin position="535"/>
        <end position="563"/>
    </location>
</feature>
<accession>A0A401T4L7</accession>
<dbReference type="InterPro" id="IPR035892">
    <property type="entry name" value="C2_domain_sf"/>
</dbReference>
<comment type="subcellular location">
    <subcellularLocation>
        <location evidence="2">Membrane</location>
        <topology evidence="2">Multi-pass membrane protein</topology>
    </subcellularLocation>
</comment>
<feature type="domain" description="C2" evidence="12">
    <location>
        <begin position="51"/>
        <end position="169"/>
    </location>
</feature>
<evidence type="ECO:0000256" key="4">
    <source>
        <dbReference type="ARBA" id="ARBA00022692"/>
    </source>
</evidence>
<evidence type="ECO:0000256" key="1">
    <source>
        <dbReference type="ARBA" id="ARBA00001913"/>
    </source>
</evidence>
<dbReference type="CDD" id="cd08376">
    <property type="entry name" value="C2B_MCTP_PRT"/>
    <property type="match status" value="1"/>
</dbReference>
<keyword evidence="6" id="KW-0677">Repeat</keyword>
<organism evidence="13 14">
    <name type="scientific">Chiloscyllium punctatum</name>
    <name type="common">Brownbanded bambooshark</name>
    <name type="synonym">Hemiscyllium punctatum</name>
    <dbReference type="NCBI Taxonomy" id="137246"/>
    <lineage>
        <taxon>Eukaryota</taxon>
        <taxon>Metazoa</taxon>
        <taxon>Chordata</taxon>
        <taxon>Craniata</taxon>
        <taxon>Vertebrata</taxon>
        <taxon>Chondrichthyes</taxon>
        <taxon>Elasmobranchii</taxon>
        <taxon>Galeomorphii</taxon>
        <taxon>Galeoidea</taxon>
        <taxon>Orectolobiformes</taxon>
        <taxon>Hemiscylliidae</taxon>
        <taxon>Chiloscyllium</taxon>
    </lineage>
</organism>
<dbReference type="GO" id="GO:0030672">
    <property type="term" value="C:synaptic vesicle membrane"/>
    <property type="evidence" value="ECO:0007669"/>
    <property type="project" value="TreeGrafter"/>
</dbReference>
<keyword evidence="9 11" id="KW-0472">Membrane</keyword>
<feature type="domain" description="C2" evidence="12">
    <location>
        <begin position="364"/>
        <end position="485"/>
    </location>
</feature>
<dbReference type="GO" id="GO:0005509">
    <property type="term" value="F:calcium ion binding"/>
    <property type="evidence" value="ECO:0007669"/>
    <property type="project" value="TreeGrafter"/>
</dbReference>
<dbReference type="CDD" id="cd04042">
    <property type="entry name" value="C2A_MCTP_PRT"/>
    <property type="match status" value="1"/>
</dbReference>
<dbReference type="SUPFAM" id="SSF49562">
    <property type="entry name" value="C2 domain (Calcium/lipid-binding domain, CaLB)"/>
    <property type="match status" value="3"/>
</dbReference>
<sequence length="723" mass="82783">MATGIDFEGHCTVSESTEQSHLGKKGTAGVLDDLSESTDLESSQSSQFLEQSFEHHEEPGREPSAFGLPSYLLTIQLKEGRNLVIRDRCGTSDPYVKFKLAGKTLYKSKIMYKNLNPRWDETFVIPVKNLNQKLYVKVYDRDLATDDFMGSAYLSLSELEVNSTVLKQLQLDDPNSLEEDMGEIILEIKLANKPRDGRRNAGPVRKKRGTQTKTSLVQNIRLSDTLRKSQLWDSIVTITLFEGKGFREDAAEGCYVKFRLGEEKYKSKVLYKCTNPQWRERFDFHLFNDRANILEVEVCGKVNQKQEASFGMCKVNLLTLSKGQANCKELSLENGQGSVVLLITLRTCNGVYISDPCVSPLHDETERQQIIQRYCLRNTFQDMSDIGFLQVQVVKASNLAAADFAGKSDPFCVLELGNDKLQTHTVYKNLNPEWNKVFSFNIRDIHDVLEVTVFDEDGDKPPDFLGKVAIPLLSIKASIRTFKPKEPRNQEENAKFSRKTLTRNVRRVRNITRAIWNTLQFIQSCFEWHSPQRSLIAFLLYLVIVWTFEIYMIPLAFLLLFAWNYIQKARGKVVSQHYMEDYDVDIDDDDEEDEKDSEKKGLIGKIHMVQDIVITVQNILDTAASFGERIKNTFNWSVPFLSRLACTVLAVCTLMLYFVPLRYILLIWGIHKFTKKLKNPYAIDNNELLNFLSRIPSDVQKVQHAELKMSNGLTPVKKKKGNS</sequence>
<dbReference type="PANTHER" id="PTHR45911">
    <property type="entry name" value="C2 DOMAIN-CONTAINING PROTEIN"/>
    <property type="match status" value="1"/>
</dbReference>
<protein>
    <recommendedName>
        <fullName evidence="12">C2 domain-containing protein</fullName>
    </recommendedName>
</protein>
<feature type="domain" description="C2" evidence="12">
    <location>
        <begin position="216"/>
        <end position="330"/>
    </location>
</feature>
<feature type="compositionally biased region" description="Basic and acidic residues" evidence="10">
    <location>
        <begin position="52"/>
        <end position="61"/>
    </location>
</feature>
<evidence type="ECO:0000256" key="7">
    <source>
        <dbReference type="ARBA" id="ARBA00022837"/>
    </source>
</evidence>
<evidence type="ECO:0000256" key="3">
    <source>
        <dbReference type="ARBA" id="ARBA00007923"/>
    </source>
</evidence>
<evidence type="ECO:0000256" key="5">
    <source>
        <dbReference type="ARBA" id="ARBA00022723"/>
    </source>
</evidence>
<dbReference type="STRING" id="137246.A0A401T4L7"/>
<dbReference type="InterPro" id="IPR000008">
    <property type="entry name" value="C2_dom"/>
</dbReference>
<dbReference type="OrthoDB" id="5973539at2759"/>
<evidence type="ECO:0000256" key="9">
    <source>
        <dbReference type="ARBA" id="ARBA00023136"/>
    </source>
</evidence>
<dbReference type="Proteomes" id="UP000287033">
    <property type="component" value="Unassembled WGS sequence"/>
</dbReference>
<name>A0A401T4L7_CHIPU</name>
<dbReference type="InterPro" id="IPR013583">
    <property type="entry name" value="MCTP_C"/>
</dbReference>
<dbReference type="GO" id="GO:0046928">
    <property type="term" value="P:regulation of neurotransmitter secretion"/>
    <property type="evidence" value="ECO:0007669"/>
    <property type="project" value="TreeGrafter"/>
</dbReference>
<feature type="region of interest" description="Disordered" evidence="10">
    <location>
        <begin position="1"/>
        <end position="63"/>
    </location>
</feature>
<dbReference type="PRINTS" id="PR00360">
    <property type="entry name" value="C2DOMAIN"/>
</dbReference>
<dbReference type="PANTHER" id="PTHR45911:SF2">
    <property type="entry name" value="MULTIPLE C2 AND TRANSMEMBRANE DOMAIN-CONTAINING PROTEIN 2"/>
    <property type="match status" value="1"/>
</dbReference>
<dbReference type="PROSITE" id="PS50004">
    <property type="entry name" value="C2"/>
    <property type="match status" value="3"/>
</dbReference>
<keyword evidence="8 11" id="KW-1133">Transmembrane helix</keyword>
<dbReference type="FunFam" id="2.60.40.150:FF:000019">
    <property type="entry name" value="Multiple C2 and transmembrane domain-containing protein 2 isoform 1"/>
    <property type="match status" value="1"/>
</dbReference>
<comment type="similarity">
    <text evidence="3">Belongs to the MCTP family.</text>
</comment>
<keyword evidence="7" id="KW-0106">Calcium</keyword>
<dbReference type="EMBL" id="BEZZ01001024">
    <property type="protein sequence ID" value="GCC37588.1"/>
    <property type="molecule type" value="Genomic_DNA"/>
</dbReference>
<evidence type="ECO:0000259" key="12">
    <source>
        <dbReference type="PROSITE" id="PS50004"/>
    </source>
</evidence>
<evidence type="ECO:0000313" key="13">
    <source>
        <dbReference type="EMBL" id="GCC37588.1"/>
    </source>
</evidence>
<feature type="compositionally biased region" description="Low complexity" evidence="10">
    <location>
        <begin position="40"/>
        <end position="51"/>
    </location>
</feature>
<evidence type="ECO:0000313" key="14">
    <source>
        <dbReference type="Proteomes" id="UP000287033"/>
    </source>
</evidence>